<evidence type="ECO:0000256" key="8">
    <source>
        <dbReference type="ARBA" id="ARBA00022917"/>
    </source>
</evidence>
<dbReference type="PANTHER" id="PTHR11956:SF5">
    <property type="entry name" value="ARGININE--TRNA LIGASE, CYTOPLASMIC"/>
    <property type="match status" value="1"/>
</dbReference>
<comment type="caution">
    <text evidence="17">The sequence shown here is derived from an EMBL/GenBank/DDBJ whole genome shotgun (WGS) entry which is preliminary data.</text>
</comment>
<keyword evidence="4" id="KW-0963">Cytoplasm</keyword>
<dbReference type="Pfam" id="PF03485">
    <property type="entry name" value="Arg_tRNA_synt_N"/>
    <property type="match status" value="1"/>
</dbReference>
<name>A0AA36GV55_CYLNA</name>
<dbReference type="FunFam" id="3.30.1360.70:FF:000002">
    <property type="entry name" value="arginine--tRNA ligase, cytoplasmic"/>
    <property type="match status" value="1"/>
</dbReference>
<dbReference type="SMART" id="SM00836">
    <property type="entry name" value="DALR_1"/>
    <property type="match status" value="1"/>
</dbReference>
<dbReference type="NCBIfam" id="TIGR00456">
    <property type="entry name" value="argS"/>
    <property type="match status" value="1"/>
</dbReference>
<keyword evidence="7 13" id="KW-0067">ATP-binding</keyword>
<dbReference type="InterPro" id="IPR001412">
    <property type="entry name" value="aa-tRNA-synth_I_CS"/>
</dbReference>
<dbReference type="GO" id="GO:0005829">
    <property type="term" value="C:cytosol"/>
    <property type="evidence" value="ECO:0007669"/>
    <property type="project" value="UniProtKB-SubCell"/>
</dbReference>
<dbReference type="InterPro" id="IPR008909">
    <property type="entry name" value="DALR_anticod-bd"/>
</dbReference>
<evidence type="ECO:0000256" key="1">
    <source>
        <dbReference type="ARBA" id="ARBA00004514"/>
    </source>
</evidence>
<sequence>MTSSCSGVAAEKELQSYYELCNGDAVEIARMTRIANAFKNGEITEEVLEVCPELAPLYKQCEKLKYRKTILDRSLKEQLAKNAKSGISVGVTSKSGNGNAKVVGKQEKGKKDNNTPSGVVKQKKYNYVTITDYGSSILSRLTDIFKKAIAEAFPNVEDVAVALTEATNAKFGDYQCNSAMALSAKLKAAGTPMKPSEVAEQIAKRVPGCELIEKIEVAPAGFINVFLNKSFIEKEIGIIASKGVHLPKVLKKRVAVDFSSPNIAKEMHVGHLRSTIIGDSVCRLFETVGFEVLRINHIGDWGTQFGMLIAHLYDKYPDFMSNPPPISDLQAFYKESKKRFDEDEEFKKRAYDCVVRLQSYDEEIVNAWTMICNISKKYNQLVYDRLDIVIEDVGESFYQKKMVTLVEELKKIHTDNFREEEGRLLYFPANCDVPLTVVKSDGGYTYDTSDLAALKYRLKERHADWLIYVVDAGQSLHFDTIFAAGRELGWYDEAVQRVEHVAFGLVLGEDRKKFKTRSGETVRLLDLLDEGIKRAADKLEEKKRAEVMSEAELTAARDAVAYGCIKYADLSHTRTQDYVFSFDRMLDDKGNTAVYLLYAYARIRSIVRTSGVDPATIADYVSRTPSIPISHPAELNLAKQILKLADCVLQVLDSLMLHQLCDYLYQLATTFHDFYTACYVIEKKDGDTVVHFNRLVLCEVTANVMSTCFKILGIREVPRM</sequence>
<dbReference type="Pfam" id="PF05746">
    <property type="entry name" value="DALR_1"/>
    <property type="match status" value="1"/>
</dbReference>
<keyword evidence="5 13" id="KW-0436">Ligase</keyword>
<dbReference type="EC" id="6.1.1.19" evidence="3"/>
<reference evidence="17" key="1">
    <citation type="submission" date="2023-07" db="EMBL/GenBank/DDBJ databases">
        <authorList>
            <consortium name="CYATHOMIX"/>
        </authorList>
    </citation>
    <scope>NUCLEOTIDE SEQUENCE</scope>
    <source>
        <strain evidence="17">N/A</strain>
    </source>
</reference>
<dbReference type="FunFam" id="1.10.730.10:FF:000064">
    <property type="entry name" value="Probable arginine--tRNA ligase, cytoplasmic"/>
    <property type="match status" value="1"/>
</dbReference>
<dbReference type="HAMAP" id="MF_00123">
    <property type="entry name" value="Arg_tRNA_synth"/>
    <property type="match status" value="1"/>
</dbReference>
<gene>
    <name evidence="17" type="ORF">CYNAS_LOCUS10750</name>
</gene>
<evidence type="ECO:0000256" key="10">
    <source>
        <dbReference type="ARBA" id="ARBA00033033"/>
    </source>
</evidence>
<dbReference type="PRINTS" id="PR01038">
    <property type="entry name" value="TRNASYNTHARG"/>
</dbReference>
<dbReference type="AlphaFoldDB" id="A0AA36GV55"/>
<dbReference type="PROSITE" id="PS00178">
    <property type="entry name" value="AA_TRNA_LIGASE_I"/>
    <property type="match status" value="1"/>
</dbReference>
<evidence type="ECO:0000256" key="7">
    <source>
        <dbReference type="ARBA" id="ARBA00022840"/>
    </source>
</evidence>
<comment type="subcellular location">
    <subcellularLocation>
        <location evidence="1">Cytoplasm</location>
        <location evidence="1">Cytosol</location>
    </subcellularLocation>
</comment>
<evidence type="ECO:0000256" key="5">
    <source>
        <dbReference type="ARBA" id="ARBA00022598"/>
    </source>
</evidence>
<dbReference type="SUPFAM" id="SSF52374">
    <property type="entry name" value="Nucleotidylyl transferase"/>
    <property type="match status" value="1"/>
</dbReference>
<evidence type="ECO:0000256" key="6">
    <source>
        <dbReference type="ARBA" id="ARBA00022741"/>
    </source>
</evidence>
<dbReference type="GO" id="GO:0017101">
    <property type="term" value="C:aminoacyl-tRNA synthetase multienzyme complex"/>
    <property type="evidence" value="ECO:0007669"/>
    <property type="project" value="UniProtKB-ARBA"/>
</dbReference>
<organism evidence="17 18">
    <name type="scientific">Cylicocyclus nassatus</name>
    <name type="common">Nematode worm</name>
    <dbReference type="NCBI Taxonomy" id="53992"/>
    <lineage>
        <taxon>Eukaryota</taxon>
        <taxon>Metazoa</taxon>
        <taxon>Ecdysozoa</taxon>
        <taxon>Nematoda</taxon>
        <taxon>Chromadorea</taxon>
        <taxon>Rhabditida</taxon>
        <taxon>Rhabditina</taxon>
        <taxon>Rhabditomorpha</taxon>
        <taxon>Strongyloidea</taxon>
        <taxon>Strongylidae</taxon>
        <taxon>Cylicocyclus</taxon>
    </lineage>
</organism>
<keyword evidence="8 13" id="KW-0648">Protein biosynthesis</keyword>
<proteinExistence type="inferred from homology"/>
<accession>A0AA36GV55</accession>
<dbReference type="CDD" id="cd00671">
    <property type="entry name" value="ArgRS_core"/>
    <property type="match status" value="1"/>
</dbReference>
<evidence type="ECO:0000256" key="13">
    <source>
        <dbReference type="RuleBase" id="RU363038"/>
    </source>
</evidence>
<feature type="region of interest" description="Disordered" evidence="14">
    <location>
        <begin position="98"/>
        <end position="118"/>
    </location>
</feature>
<dbReference type="SUPFAM" id="SSF55190">
    <property type="entry name" value="Arginyl-tRNA synthetase (ArgRS), N-terminal 'additional' domain"/>
    <property type="match status" value="1"/>
</dbReference>
<dbReference type="SUPFAM" id="SSF47323">
    <property type="entry name" value="Anticodon-binding domain of a subclass of class I aminoacyl-tRNA synthetases"/>
    <property type="match status" value="1"/>
</dbReference>
<evidence type="ECO:0000256" key="12">
    <source>
        <dbReference type="ARBA" id="ARBA00071644"/>
    </source>
</evidence>
<dbReference type="PANTHER" id="PTHR11956">
    <property type="entry name" value="ARGINYL-TRNA SYNTHETASE"/>
    <property type="match status" value="1"/>
</dbReference>
<dbReference type="FunFam" id="3.40.50.620:FF:000084">
    <property type="entry name" value="arginine--tRNA ligase, cytoplasmic"/>
    <property type="match status" value="1"/>
</dbReference>
<evidence type="ECO:0000313" key="18">
    <source>
        <dbReference type="Proteomes" id="UP001176961"/>
    </source>
</evidence>
<feature type="domain" description="DALR anticodon binding" evidence="15">
    <location>
        <begin position="596"/>
        <end position="720"/>
    </location>
</feature>
<evidence type="ECO:0000256" key="3">
    <source>
        <dbReference type="ARBA" id="ARBA00012837"/>
    </source>
</evidence>
<evidence type="ECO:0000256" key="11">
    <source>
        <dbReference type="ARBA" id="ARBA00049339"/>
    </source>
</evidence>
<dbReference type="InterPro" id="IPR005148">
    <property type="entry name" value="Arg-tRNA-synth_N"/>
</dbReference>
<evidence type="ECO:0000256" key="4">
    <source>
        <dbReference type="ARBA" id="ARBA00022490"/>
    </source>
</evidence>
<dbReference type="Gene3D" id="1.10.730.10">
    <property type="entry name" value="Isoleucyl-tRNA Synthetase, Domain 1"/>
    <property type="match status" value="1"/>
</dbReference>
<comment type="similarity">
    <text evidence="2 13">Belongs to the class-I aminoacyl-tRNA synthetase family.</text>
</comment>
<dbReference type="Gene3D" id="3.30.1360.70">
    <property type="entry name" value="Arginyl tRNA synthetase N-terminal domain"/>
    <property type="match status" value="1"/>
</dbReference>
<keyword evidence="9 13" id="KW-0030">Aminoacyl-tRNA synthetase</keyword>
<dbReference type="GO" id="GO:0005524">
    <property type="term" value="F:ATP binding"/>
    <property type="evidence" value="ECO:0007669"/>
    <property type="project" value="UniProtKB-KW"/>
</dbReference>
<dbReference type="InterPro" id="IPR035684">
    <property type="entry name" value="ArgRS_core"/>
</dbReference>
<evidence type="ECO:0000256" key="9">
    <source>
        <dbReference type="ARBA" id="ARBA00023146"/>
    </source>
</evidence>
<feature type="domain" description="Arginyl tRNA synthetase N-terminal" evidence="16">
    <location>
        <begin position="139"/>
        <end position="227"/>
    </location>
</feature>
<evidence type="ECO:0000256" key="2">
    <source>
        <dbReference type="ARBA" id="ARBA00005594"/>
    </source>
</evidence>
<evidence type="ECO:0000313" key="17">
    <source>
        <dbReference type="EMBL" id="CAJ0598767.1"/>
    </source>
</evidence>
<comment type="catalytic activity">
    <reaction evidence="11">
        <text>tRNA(Arg) + L-arginine + ATP = L-arginyl-tRNA(Arg) + AMP + diphosphate</text>
        <dbReference type="Rhea" id="RHEA:20301"/>
        <dbReference type="Rhea" id="RHEA-COMP:9658"/>
        <dbReference type="Rhea" id="RHEA-COMP:9673"/>
        <dbReference type="ChEBI" id="CHEBI:30616"/>
        <dbReference type="ChEBI" id="CHEBI:32682"/>
        <dbReference type="ChEBI" id="CHEBI:33019"/>
        <dbReference type="ChEBI" id="CHEBI:78442"/>
        <dbReference type="ChEBI" id="CHEBI:78513"/>
        <dbReference type="ChEBI" id="CHEBI:456215"/>
        <dbReference type="EC" id="6.1.1.19"/>
    </reaction>
</comment>
<dbReference type="InterPro" id="IPR009080">
    <property type="entry name" value="tRNAsynth_Ia_anticodon-bd"/>
</dbReference>
<dbReference type="GO" id="GO:0006420">
    <property type="term" value="P:arginyl-tRNA aminoacylation"/>
    <property type="evidence" value="ECO:0007669"/>
    <property type="project" value="InterPro"/>
</dbReference>
<dbReference type="EMBL" id="CATQJL010000223">
    <property type="protein sequence ID" value="CAJ0598767.1"/>
    <property type="molecule type" value="Genomic_DNA"/>
</dbReference>
<dbReference type="InterPro" id="IPR036695">
    <property type="entry name" value="Arg-tRNA-synth_N_sf"/>
</dbReference>
<dbReference type="GO" id="GO:0004814">
    <property type="term" value="F:arginine-tRNA ligase activity"/>
    <property type="evidence" value="ECO:0007669"/>
    <property type="project" value="UniProtKB-EC"/>
</dbReference>
<dbReference type="SMART" id="SM01016">
    <property type="entry name" value="Arg_tRNA_synt_N"/>
    <property type="match status" value="1"/>
</dbReference>
<dbReference type="Gene3D" id="3.40.50.620">
    <property type="entry name" value="HUPs"/>
    <property type="match status" value="1"/>
</dbReference>
<evidence type="ECO:0000259" key="16">
    <source>
        <dbReference type="SMART" id="SM01016"/>
    </source>
</evidence>
<dbReference type="Proteomes" id="UP001176961">
    <property type="component" value="Unassembled WGS sequence"/>
</dbReference>
<dbReference type="Pfam" id="PF00750">
    <property type="entry name" value="tRNA-synt_1d"/>
    <property type="match status" value="1"/>
</dbReference>
<feature type="compositionally biased region" description="Basic and acidic residues" evidence="14">
    <location>
        <begin position="104"/>
        <end position="113"/>
    </location>
</feature>
<keyword evidence="6 13" id="KW-0547">Nucleotide-binding</keyword>
<keyword evidence="18" id="KW-1185">Reference proteome</keyword>
<dbReference type="InterPro" id="IPR001278">
    <property type="entry name" value="Arg-tRNA-ligase"/>
</dbReference>
<protein>
    <recommendedName>
        <fullName evidence="12">Probable arginine--tRNA ligase, cytoplasmic</fullName>
        <ecNumber evidence="3">6.1.1.19</ecNumber>
    </recommendedName>
    <alternativeName>
        <fullName evidence="10">Arginyl-tRNA synthetase</fullName>
    </alternativeName>
</protein>
<evidence type="ECO:0000256" key="14">
    <source>
        <dbReference type="SAM" id="MobiDB-lite"/>
    </source>
</evidence>
<dbReference type="InterPro" id="IPR014729">
    <property type="entry name" value="Rossmann-like_a/b/a_fold"/>
</dbReference>
<evidence type="ECO:0000259" key="15">
    <source>
        <dbReference type="SMART" id="SM00836"/>
    </source>
</evidence>